<gene>
    <name evidence="1" type="ORF">NTG6680_3128</name>
</gene>
<dbReference type="RefSeq" id="WP_239798019.1">
    <property type="nucleotide sequence ID" value="NZ_OU912926.1"/>
</dbReference>
<evidence type="ECO:0000313" key="2">
    <source>
        <dbReference type="Proteomes" id="UP000839052"/>
    </source>
</evidence>
<dbReference type="Proteomes" id="UP000839052">
    <property type="component" value="Chromosome"/>
</dbReference>
<dbReference type="EMBL" id="OU912926">
    <property type="protein sequence ID" value="CAG9934377.1"/>
    <property type="molecule type" value="Genomic_DNA"/>
</dbReference>
<proteinExistence type="predicted"/>
<keyword evidence="1" id="KW-0131">Cell cycle</keyword>
<accession>A0ABM8Z386</accession>
<protein>
    <submittedName>
        <fullName evidence="1">Cell division protein ZapB</fullName>
    </submittedName>
</protein>
<organism evidence="1 2">
    <name type="scientific">Candidatus Nitrotoga arctica</name>
    <dbReference type="NCBI Taxonomy" id="453162"/>
    <lineage>
        <taxon>Bacteria</taxon>
        <taxon>Pseudomonadati</taxon>
        <taxon>Pseudomonadota</taxon>
        <taxon>Betaproteobacteria</taxon>
        <taxon>Nitrosomonadales</taxon>
        <taxon>Gallionellaceae</taxon>
        <taxon>Candidatus Nitrotoga</taxon>
    </lineage>
</organism>
<sequence>MQAELDVLESKLAQLVQLTIRLREENHHLRKELAQALSQGRQCHDKIDSVKSRLERLLAQLPEE</sequence>
<dbReference type="GO" id="GO:0051301">
    <property type="term" value="P:cell division"/>
    <property type="evidence" value="ECO:0007669"/>
    <property type="project" value="UniProtKB-KW"/>
</dbReference>
<keyword evidence="2" id="KW-1185">Reference proteome</keyword>
<name>A0ABM8Z386_9PROT</name>
<reference evidence="1 2" key="1">
    <citation type="submission" date="2021-10" db="EMBL/GenBank/DDBJ databases">
        <authorList>
            <person name="Koch H."/>
        </authorList>
    </citation>
    <scope>NUCLEOTIDE SEQUENCE [LARGE SCALE GENOMIC DNA]</scope>
    <source>
        <strain evidence="1">6680</strain>
    </source>
</reference>
<keyword evidence="1" id="KW-0132">Cell division</keyword>
<evidence type="ECO:0000313" key="1">
    <source>
        <dbReference type="EMBL" id="CAG9934377.1"/>
    </source>
</evidence>